<dbReference type="PANTHER" id="PTHR43952">
    <property type="entry name" value="MYB FAMILY TRANSCRIPTION FACTOR-RELATED"/>
    <property type="match status" value="1"/>
</dbReference>
<dbReference type="Gene3D" id="1.10.10.60">
    <property type="entry name" value="Homeodomain-like"/>
    <property type="match status" value="1"/>
</dbReference>
<proteinExistence type="predicted"/>
<keyword evidence="4" id="KW-0539">Nucleus</keyword>
<reference evidence="7 8" key="1">
    <citation type="journal article" date="2016" name="DNA Res.">
        <title>The draft genome of MD-2 pineapple using hybrid error correction of long reads.</title>
        <authorList>
            <person name="Redwan R.M."/>
            <person name="Saidin A."/>
            <person name="Kumar S.V."/>
        </authorList>
    </citation>
    <scope>NUCLEOTIDE SEQUENCE [LARGE SCALE GENOMIC DNA]</scope>
    <source>
        <strain evidence="8">cv. MD2</strain>
        <tissue evidence="7">Leaf</tissue>
    </source>
</reference>
<feature type="region of interest" description="Disordered" evidence="5">
    <location>
        <begin position="66"/>
        <end position="96"/>
    </location>
</feature>
<evidence type="ECO:0000313" key="6">
    <source>
        <dbReference type="EMBL" id="OAY63318.1"/>
    </source>
</evidence>
<evidence type="ECO:0000313" key="8">
    <source>
        <dbReference type="Proteomes" id="UP000092600"/>
    </source>
</evidence>
<dbReference type="EMBL" id="LSRQ01008355">
    <property type="protein sequence ID" value="OAY63318.1"/>
    <property type="molecule type" value="Genomic_DNA"/>
</dbReference>
<evidence type="ECO:0000256" key="5">
    <source>
        <dbReference type="SAM" id="MobiDB-lite"/>
    </source>
</evidence>
<evidence type="ECO:0000256" key="2">
    <source>
        <dbReference type="ARBA" id="ARBA00023015"/>
    </source>
</evidence>
<dbReference type="PANTHER" id="PTHR43952:SF75">
    <property type="entry name" value="PROTEIN RADIALIS-LIKE 6"/>
    <property type="match status" value="1"/>
</dbReference>
<dbReference type="GO" id="GO:0005634">
    <property type="term" value="C:nucleus"/>
    <property type="evidence" value="ECO:0007669"/>
    <property type="project" value="UniProtKB-SubCell"/>
</dbReference>
<accession>A0A199USQ1</accession>
<evidence type="ECO:0000256" key="4">
    <source>
        <dbReference type="ARBA" id="ARBA00023242"/>
    </source>
</evidence>
<name>A0A199USQ1_ANACO</name>
<dbReference type="STRING" id="4615.A0A199USQ1"/>
<dbReference type="Gramene" id="Aco006193.1.mrna1">
    <property type="protein sequence ID" value="Aco006193.1.mrna1.cds1"/>
    <property type="gene ID" value="Aco006193.1.path1"/>
</dbReference>
<comment type="subcellular location">
    <subcellularLocation>
        <location evidence="1">Nucleus</location>
    </subcellularLocation>
</comment>
<sequence length="96" mass="10663">MASGSKWTYSQNKRFEDVLAEYAEDTPDRWHNVARAVGGGMTAEEAKWRYELLVKDVELIESGRVPFPKYGTPPGEAAAAKAAARTGRRGKENSFQ</sequence>
<dbReference type="FunFam" id="1.10.10.60:FF:000154">
    <property type="entry name" value="Transcription factor SRM1"/>
    <property type="match status" value="1"/>
</dbReference>
<dbReference type="InterPro" id="IPR044636">
    <property type="entry name" value="RADIALIS-like"/>
</dbReference>
<feature type="compositionally biased region" description="Low complexity" evidence="5">
    <location>
        <begin position="72"/>
        <end position="85"/>
    </location>
</feature>
<dbReference type="GO" id="GO:0003700">
    <property type="term" value="F:DNA-binding transcription factor activity"/>
    <property type="evidence" value="ECO:0007669"/>
    <property type="project" value="InterPro"/>
</dbReference>
<protein>
    <submittedName>
        <fullName evidence="7">Protein RADIALIS-like 2</fullName>
    </submittedName>
</protein>
<dbReference type="AlphaFoldDB" id="A0A199USQ1"/>
<evidence type="ECO:0000313" key="7">
    <source>
        <dbReference type="EMBL" id="OAY67837.1"/>
    </source>
</evidence>
<keyword evidence="3" id="KW-0804">Transcription</keyword>
<organism evidence="7 8">
    <name type="scientific">Ananas comosus</name>
    <name type="common">Pineapple</name>
    <name type="synonym">Ananas ananas</name>
    <dbReference type="NCBI Taxonomy" id="4615"/>
    <lineage>
        <taxon>Eukaryota</taxon>
        <taxon>Viridiplantae</taxon>
        <taxon>Streptophyta</taxon>
        <taxon>Embryophyta</taxon>
        <taxon>Tracheophyta</taxon>
        <taxon>Spermatophyta</taxon>
        <taxon>Magnoliopsida</taxon>
        <taxon>Liliopsida</taxon>
        <taxon>Poales</taxon>
        <taxon>Bromeliaceae</taxon>
        <taxon>Bromelioideae</taxon>
        <taxon>Ananas</taxon>
    </lineage>
</organism>
<dbReference type="Proteomes" id="UP000092600">
    <property type="component" value="Unassembled WGS sequence"/>
</dbReference>
<keyword evidence="2" id="KW-0805">Transcription regulation</keyword>
<dbReference type="InterPro" id="IPR009057">
    <property type="entry name" value="Homeodomain-like_sf"/>
</dbReference>
<evidence type="ECO:0000256" key="1">
    <source>
        <dbReference type="ARBA" id="ARBA00004123"/>
    </source>
</evidence>
<dbReference type="SUPFAM" id="SSF46689">
    <property type="entry name" value="Homeodomain-like"/>
    <property type="match status" value="1"/>
</dbReference>
<dbReference type="EMBL" id="LSRQ01005255">
    <property type="protein sequence ID" value="OAY67837.1"/>
    <property type="molecule type" value="Genomic_DNA"/>
</dbReference>
<gene>
    <name evidence="6" type="ORF">ACMD2_17110</name>
    <name evidence="7" type="ORF">ACMD2_27436</name>
</gene>
<evidence type="ECO:0000256" key="3">
    <source>
        <dbReference type="ARBA" id="ARBA00023163"/>
    </source>
</evidence>
<comment type="caution">
    <text evidence="7">The sequence shown here is derived from an EMBL/GenBank/DDBJ whole genome shotgun (WGS) entry which is preliminary data.</text>
</comment>